<comment type="caution">
    <text evidence="2">The sequence shown here is derived from an EMBL/GenBank/DDBJ whole genome shotgun (WGS) entry which is preliminary data.</text>
</comment>
<feature type="non-terminal residue" evidence="2">
    <location>
        <position position="143"/>
    </location>
</feature>
<protein>
    <submittedName>
        <fullName evidence="2">Uncharacterized protein</fullName>
    </submittedName>
</protein>
<feature type="compositionally biased region" description="Polar residues" evidence="1">
    <location>
        <begin position="97"/>
        <end position="112"/>
    </location>
</feature>
<dbReference type="EMBL" id="BARV01008007">
    <property type="protein sequence ID" value="GAI15421.1"/>
    <property type="molecule type" value="Genomic_DNA"/>
</dbReference>
<evidence type="ECO:0000256" key="1">
    <source>
        <dbReference type="SAM" id="MobiDB-lite"/>
    </source>
</evidence>
<proteinExistence type="predicted"/>
<reference evidence="2" key="1">
    <citation type="journal article" date="2014" name="Front. Microbiol.">
        <title>High frequency of phylogenetically diverse reductive dehalogenase-homologous genes in deep subseafloor sedimentary metagenomes.</title>
        <authorList>
            <person name="Kawai M."/>
            <person name="Futagami T."/>
            <person name="Toyoda A."/>
            <person name="Takaki Y."/>
            <person name="Nishi S."/>
            <person name="Hori S."/>
            <person name="Arai W."/>
            <person name="Tsubouchi T."/>
            <person name="Morono Y."/>
            <person name="Uchiyama I."/>
            <person name="Ito T."/>
            <person name="Fujiyama A."/>
            <person name="Inagaki F."/>
            <person name="Takami H."/>
        </authorList>
    </citation>
    <scope>NUCLEOTIDE SEQUENCE</scope>
    <source>
        <strain evidence="2">Expedition CK06-06</strain>
    </source>
</reference>
<gene>
    <name evidence="2" type="ORF">S06H3_16205</name>
</gene>
<organism evidence="2">
    <name type="scientific">marine sediment metagenome</name>
    <dbReference type="NCBI Taxonomy" id="412755"/>
    <lineage>
        <taxon>unclassified sequences</taxon>
        <taxon>metagenomes</taxon>
        <taxon>ecological metagenomes</taxon>
    </lineage>
</organism>
<evidence type="ECO:0000313" key="2">
    <source>
        <dbReference type="EMBL" id="GAI15421.1"/>
    </source>
</evidence>
<name>X1MBD8_9ZZZZ</name>
<dbReference type="AlphaFoldDB" id="X1MBD8"/>
<sequence>MSLISTIFHKFSKGKEKQENIITDEMRAKALETRRLNAQVIALERRKDVQDKLEILEQAITGKKKGSDVEDMFMKLLMAKILTPQQSQQSGLFSGSTPLPTQPQQQRSLNDNQINEAVKVIKKKLPTEAKKFITQVSDADLIE</sequence>
<feature type="region of interest" description="Disordered" evidence="1">
    <location>
        <begin position="88"/>
        <end position="112"/>
    </location>
</feature>
<accession>X1MBD8</accession>